<accession>A0A5B7CPB8</accession>
<comment type="caution">
    <text evidence="1">The sequence shown here is derived from an EMBL/GenBank/DDBJ whole genome shotgun (WGS) entry which is preliminary data.</text>
</comment>
<name>A0A5B7CPB8_PORTR</name>
<reference evidence="1 2" key="1">
    <citation type="submission" date="2019-05" db="EMBL/GenBank/DDBJ databases">
        <title>Another draft genome of Portunus trituberculatus and its Hox gene families provides insights of decapod evolution.</title>
        <authorList>
            <person name="Jeong J.-H."/>
            <person name="Song I."/>
            <person name="Kim S."/>
            <person name="Choi T."/>
            <person name="Kim D."/>
            <person name="Ryu S."/>
            <person name="Kim W."/>
        </authorList>
    </citation>
    <scope>NUCLEOTIDE SEQUENCE [LARGE SCALE GENOMIC DNA]</scope>
    <source>
        <tissue evidence="1">Muscle</tissue>
    </source>
</reference>
<proteinExistence type="predicted"/>
<organism evidence="1 2">
    <name type="scientific">Portunus trituberculatus</name>
    <name type="common">Swimming crab</name>
    <name type="synonym">Neptunus trituberculatus</name>
    <dbReference type="NCBI Taxonomy" id="210409"/>
    <lineage>
        <taxon>Eukaryota</taxon>
        <taxon>Metazoa</taxon>
        <taxon>Ecdysozoa</taxon>
        <taxon>Arthropoda</taxon>
        <taxon>Crustacea</taxon>
        <taxon>Multicrustacea</taxon>
        <taxon>Malacostraca</taxon>
        <taxon>Eumalacostraca</taxon>
        <taxon>Eucarida</taxon>
        <taxon>Decapoda</taxon>
        <taxon>Pleocyemata</taxon>
        <taxon>Brachyura</taxon>
        <taxon>Eubrachyura</taxon>
        <taxon>Portunoidea</taxon>
        <taxon>Portunidae</taxon>
        <taxon>Portuninae</taxon>
        <taxon>Portunus</taxon>
    </lineage>
</organism>
<evidence type="ECO:0000313" key="2">
    <source>
        <dbReference type="Proteomes" id="UP000324222"/>
    </source>
</evidence>
<evidence type="ECO:0000313" key="1">
    <source>
        <dbReference type="EMBL" id="MPC11289.1"/>
    </source>
</evidence>
<gene>
    <name evidence="1" type="ORF">E2C01_003951</name>
</gene>
<dbReference type="EMBL" id="VSRR010000156">
    <property type="protein sequence ID" value="MPC11289.1"/>
    <property type="molecule type" value="Genomic_DNA"/>
</dbReference>
<protein>
    <submittedName>
        <fullName evidence="1">Uncharacterized protein</fullName>
    </submittedName>
</protein>
<dbReference type="Proteomes" id="UP000324222">
    <property type="component" value="Unassembled WGS sequence"/>
</dbReference>
<keyword evidence="2" id="KW-1185">Reference proteome</keyword>
<sequence length="65" mass="7469">MASALCPCKDKFVCCVNALMCFEEQRRKGLLSGRGGRTLRSIFLYVRAPGLGEFFFNRSHYRGRF</sequence>
<dbReference type="AlphaFoldDB" id="A0A5B7CPB8"/>